<accession>A0A9J6CDK2</accession>
<dbReference type="EMBL" id="JADBJN010000001">
    <property type="protein sequence ID" value="KAG5680180.1"/>
    <property type="molecule type" value="Genomic_DNA"/>
</dbReference>
<gene>
    <name evidence="1" type="ORF">PVAND_009705</name>
</gene>
<name>A0A9J6CDK2_POLVA</name>
<sequence>MFSKNNHQNSFLTKSSTKLQQDLINKCVKKIFNEKFNDLYKCEQMAVVADCKKYNEENFCRGFGNIGYENLIKSLSSDNLDLIKNSLITLENELKNTTKIPSAIGFGTVNKLSQILFKASSFAKDGIMENALKILNFIAKDFKGSQAIAKDEKLLKIILEYMRTQKDLEELCAEIFQSLTSVPHVANQLPTFISEEFQRHLQNSKNDKFFTALSNFIQNNPLNFVSVETIKILLENFNKTQALKCLSLILNSEEGTKLAHSIKLEENLVGILFNARDDETKVYTVMALRNCLINKEIFDDSSDFPWQHLLSKIVQMSKIKTNNLLQQSCFQLLRTMSDVDAVKNRMCKVYKKELREIACMTKEAKELKEDLLDWLDYRNYYLNDDNKYSKYFI</sequence>
<dbReference type="InterPro" id="IPR016024">
    <property type="entry name" value="ARM-type_fold"/>
</dbReference>
<dbReference type="SUPFAM" id="SSF48371">
    <property type="entry name" value="ARM repeat"/>
    <property type="match status" value="1"/>
</dbReference>
<dbReference type="Proteomes" id="UP001107558">
    <property type="component" value="Chromosome 1"/>
</dbReference>
<comment type="caution">
    <text evidence="1">The sequence shown here is derived from an EMBL/GenBank/DDBJ whole genome shotgun (WGS) entry which is preliminary data.</text>
</comment>
<reference evidence="1" key="1">
    <citation type="submission" date="2021-03" db="EMBL/GenBank/DDBJ databases">
        <title>Chromosome level genome of the anhydrobiotic midge Polypedilum vanderplanki.</title>
        <authorList>
            <person name="Yoshida Y."/>
            <person name="Kikawada T."/>
            <person name="Gusev O."/>
        </authorList>
    </citation>
    <scope>NUCLEOTIDE SEQUENCE</scope>
    <source>
        <strain evidence="1">NIAS01</strain>
        <tissue evidence="1">Whole body or cell culture</tissue>
    </source>
</reference>
<evidence type="ECO:0000313" key="1">
    <source>
        <dbReference type="EMBL" id="KAG5680180.1"/>
    </source>
</evidence>
<dbReference type="OrthoDB" id="10578270at2759"/>
<organism evidence="1 2">
    <name type="scientific">Polypedilum vanderplanki</name>
    <name type="common">Sleeping chironomid midge</name>
    <dbReference type="NCBI Taxonomy" id="319348"/>
    <lineage>
        <taxon>Eukaryota</taxon>
        <taxon>Metazoa</taxon>
        <taxon>Ecdysozoa</taxon>
        <taxon>Arthropoda</taxon>
        <taxon>Hexapoda</taxon>
        <taxon>Insecta</taxon>
        <taxon>Pterygota</taxon>
        <taxon>Neoptera</taxon>
        <taxon>Endopterygota</taxon>
        <taxon>Diptera</taxon>
        <taxon>Nematocera</taxon>
        <taxon>Chironomoidea</taxon>
        <taxon>Chironomidae</taxon>
        <taxon>Chironominae</taxon>
        <taxon>Polypedilum</taxon>
        <taxon>Polypedilum</taxon>
    </lineage>
</organism>
<dbReference type="AlphaFoldDB" id="A0A9J6CDK2"/>
<keyword evidence="2" id="KW-1185">Reference proteome</keyword>
<dbReference type="InterPro" id="IPR011989">
    <property type="entry name" value="ARM-like"/>
</dbReference>
<evidence type="ECO:0000313" key="2">
    <source>
        <dbReference type="Proteomes" id="UP001107558"/>
    </source>
</evidence>
<dbReference type="Gene3D" id="1.25.10.10">
    <property type="entry name" value="Leucine-rich Repeat Variant"/>
    <property type="match status" value="1"/>
</dbReference>
<protein>
    <submittedName>
        <fullName evidence="1">Uncharacterized protein</fullName>
    </submittedName>
</protein>
<proteinExistence type="predicted"/>